<dbReference type="GO" id="GO:0008705">
    <property type="term" value="F:methionine synthase activity"/>
    <property type="evidence" value="ECO:0007669"/>
    <property type="project" value="UniProtKB-EC"/>
</dbReference>
<dbReference type="InterPro" id="IPR004223">
    <property type="entry name" value="VitB12-dep_Met_synth_activ_dom"/>
</dbReference>
<dbReference type="EMBL" id="CP002530">
    <property type="protein sequence ID" value="ADY34808.1"/>
    <property type="molecule type" value="Genomic_DNA"/>
</dbReference>
<feature type="domain" description="AdoMet activation" evidence="2">
    <location>
        <begin position="1"/>
        <end position="301"/>
    </location>
</feature>
<keyword evidence="1 3" id="KW-0808">Transferase</keyword>
<dbReference type="eggNOG" id="COG1410">
    <property type="taxonomic scope" value="Bacteria"/>
</dbReference>
<dbReference type="KEGG" id="bsa:Bacsa_0197"/>
<dbReference type="Proteomes" id="UP000007486">
    <property type="component" value="Chromosome"/>
</dbReference>
<dbReference type="RefSeq" id="WP_013616270.1">
    <property type="nucleotide sequence ID" value="NC_015164.1"/>
</dbReference>
<dbReference type="Gene3D" id="1.10.288.10">
    <property type="entry name" value="Cobalamin-dependent Methionine Synthase, domain 2"/>
    <property type="match status" value="1"/>
</dbReference>
<dbReference type="PROSITE" id="PS50974">
    <property type="entry name" value="ADOMET_ACTIVATION"/>
    <property type="match status" value="1"/>
</dbReference>
<dbReference type="OrthoDB" id="9803687at2"/>
<dbReference type="InterPro" id="IPR050554">
    <property type="entry name" value="Met_Synthase/Corrinoid"/>
</dbReference>
<sequence>MRTKITFITYTIHELIDYINWIYFFHAWNFQPRFASIAEIHGCDACRAAWLANFPASDIPKATEAMQLHKEAMRMLNTMEQICNVKAVFKLMDANADGDDLILDGKKLPLLRQQTRVHDSDPYLCLSDFVRPLSQGIPDTVGGFATTIDETLEKRFEYDPYKHLLIQTLNERLAEAAANKLHEMIRKEVWGYAKDEHLTRQQLLNEEYQGIRPAVGYPSLPDLSVIFLLDELIDIKSIGIRLTENGMMQPHASVCGLMFSHPQARYFAVGKIDEHQLADYAARRGKEVSYIQNYLTMNLQY</sequence>
<dbReference type="GO" id="GO:0005829">
    <property type="term" value="C:cytosol"/>
    <property type="evidence" value="ECO:0007669"/>
    <property type="project" value="TreeGrafter"/>
</dbReference>
<keyword evidence="4" id="KW-1185">Reference proteome</keyword>
<dbReference type="GO" id="GO:0032259">
    <property type="term" value="P:methylation"/>
    <property type="evidence" value="ECO:0007669"/>
    <property type="project" value="UniProtKB-KW"/>
</dbReference>
<dbReference type="PANTHER" id="PTHR45833">
    <property type="entry name" value="METHIONINE SYNTHASE"/>
    <property type="match status" value="1"/>
</dbReference>
<dbReference type="EC" id="2.1.1.13" evidence="3"/>
<evidence type="ECO:0000313" key="4">
    <source>
        <dbReference type="Proteomes" id="UP000007486"/>
    </source>
</evidence>
<organism evidence="3 4">
    <name type="scientific">Phocaeicola salanitronis (strain DSM 18170 / JCM 13657 / CCUG 60908 / BL78)</name>
    <name type="common">Bacteroides salanitronis</name>
    <dbReference type="NCBI Taxonomy" id="667015"/>
    <lineage>
        <taxon>Bacteria</taxon>
        <taxon>Pseudomonadati</taxon>
        <taxon>Bacteroidota</taxon>
        <taxon>Bacteroidia</taxon>
        <taxon>Bacteroidales</taxon>
        <taxon>Bacteroidaceae</taxon>
        <taxon>Phocaeicola</taxon>
    </lineage>
</organism>
<evidence type="ECO:0000256" key="1">
    <source>
        <dbReference type="PROSITE-ProRule" id="PRU00346"/>
    </source>
</evidence>
<dbReference type="Gene3D" id="3.10.196.10">
    <property type="entry name" value="Vitamin B12-dependent methionine synthase, activation domain"/>
    <property type="match status" value="1"/>
</dbReference>
<accession>F0R635</accession>
<dbReference type="SUPFAM" id="SSF56507">
    <property type="entry name" value="Methionine synthase activation domain-like"/>
    <property type="match status" value="1"/>
</dbReference>
<dbReference type="InterPro" id="IPR037010">
    <property type="entry name" value="VitB12-dep_Met_synth_activ_sf"/>
</dbReference>
<evidence type="ECO:0000259" key="2">
    <source>
        <dbReference type="PROSITE" id="PS50974"/>
    </source>
</evidence>
<evidence type="ECO:0000313" key="3">
    <source>
        <dbReference type="EMBL" id="ADY34808.1"/>
    </source>
</evidence>
<dbReference type="HOGENOM" id="CLU_058052_0_0_10"/>
<dbReference type="AlphaFoldDB" id="F0R635"/>
<keyword evidence="1 3" id="KW-0489">Methyltransferase</keyword>
<name>F0R635_PHOSB</name>
<dbReference type="STRING" id="667015.Bacsa_0197"/>
<dbReference type="Pfam" id="PF02965">
    <property type="entry name" value="Met_synt_B12"/>
    <property type="match status" value="1"/>
</dbReference>
<gene>
    <name evidence="3" type="ordered locus">Bacsa_0197</name>
</gene>
<reference evidence="3 4" key="1">
    <citation type="journal article" date="2011" name="Stand. Genomic Sci.">
        <title>Complete genome sequence of Bacteroides salanitronis type strain (BL78).</title>
        <authorList>
            <person name="Gronow S."/>
            <person name="Held B."/>
            <person name="Lucas S."/>
            <person name="Lapidus A."/>
            <person name="Del Rio T.G."/>
            <person name="Nolan M."/>
            <person name="Tice H."/>
            <person name="Deshpande S."/>
            <person name="Cheng J.F."/>
            <person name="Pitluck S."/>
            <person name="Liolios K."/>
            <person name="Pagani I."/>
            <person name="Ivanova N."/>
            <person name="Mavromatis K."/>
            <person name="Pati A."/>
            <person name="Tapia R."/>
            <person name="Han C."/>
            <person name="Goodwin L."/>
            <person name="Chen A."/>
            <person name="Palaniappan K."/>
            <person name="Land M."/>
            <person name="Hauser L."/>
            <person name="Chang Y.J."/>
            <person name="Jeffries C.D."/>
            <person name="Brambilla E.M."/>
            <person name="Rohde M."/>
            <person name="Goker M."/>
            <person name="Detter J.C."/>
            <person name="Woyke T."/>
            <person name="Bristow J."/>
            <person name="Markowitz V."/>
            <person name="Hugenholtz P."/>
            <person name="Kyrpides N.C."/>
            <person name="Klenk H.P."/>
            <person name="Eisen J.A."/>
        </authorList>
    </citation>
    <scope>NUCLEOTIDE SEQUENCE [LARGE SCALE GENOMIC DNA]</scope>
    <source>
        <strain evidence="3 4">DSM 18170</strain>
    </source>
</reference>
<protein>
    <submittedName>
        <fullName evidence="3">Methionine synthase</fullName>
        <ecNumber evidence="3">2.1.1.13</ecNumber>
    </submittedName>
</protein>
<proteinExistence type="predicted"/>